<gene>
    <name evidence="1" type="ORF">YPIP275_0841</name>
</gene>
<organism evidence="1 2">
    <name type="scientific">Yersinia pestis biovar Orientalis str. IP275</name>
    <dbReference type="NCBI Taxonomy" id="373665"/>
    <lineage>
        <taxon>Bacteria</taxon>
        <taxon>Pseudomonadati</taxon>
        <taxon>Pseudomonadota</taxon>
        <taxon>Gammaproteobacteria</taxon>
        <taxon>Enterobacterales</taxon>
        <taxon>Yersiniaceae</taxon>
        <taxon>Yersinia</taxon>
    </lineage>
</organism>
<dbReference type="AlphaFoldDB" id="A0AAV3BDM7"/>
<evidence type="ECO:0000313" key="1">
    <source>
        <dbReference type="EMBL" id="EDR33012.1"/>
    </source>
</evidence>
<dbReference type="Proteomes" id="UP000004430">
    <property type="component" value="Unassembled WGS sequence"/>
</dbReference>
<evidence type="ECO:0000313" key="2">
    <source>
        <dbReference type="Proteomes" id="UP000004430"/>
    </source>
</evidence>
<accession>A0AAV3BDM7</accession>
<reference evidence="1 2" key="2">
    <citation type="submission" date="2010-03" db="EMBL/GenBank/DDBJ databases">
        <authorList>
            <person name="Payne S.H."/>
            <person name="Sutton G.G."/>
        </authorList>
    </citation>
    <scope>NUCLEOTIDE SEQUENCE [LARGE SCALE GENOMIC DNA]</scope>
    <source>
        <strain evidence="1 2">IP275</strain>
    </source>
</reference>
<name>A0AAV3BDM7_YERPE</name>
<protein>
    <submittedName>
        <fullName evidence="1">Uncharacterized protein</fullName>
    </submittedName>
</protein>
<dbReference type="EMBL" id="AAOS02000009">
    <property type="protein sequence ID" value="EDR33012.1"/>
    <property type="molecule type" value="Genomic_DNA"/>
</dbReference>
<proteinExistence type="predicted"/>
<sequence>MENNALSDIIENKVFGVSQEEKYQNAQIQVVAAAEEYKGQNCTGYPA</sequence>
<reference evidence="1 2" key="1">
    <citation type="submission" date="2008-01" db="EMBL/GenBank/DDBJ databases">
        <title>Yersinia pestis Strain IP275 project at JCVI/TIGR.</title>
        <authorList>
            <person name="Ravel J."/>
            <person name="Eppinger M."/>
            <person name="Fricke W.F."/>
            <person name="Rosovitz M."/>
            <person name="Lindler L.E."/>
            <person name="Bearden S."/>
            <person name="Shriefer M."/>
        </authorList>
    </citation>
    <scope>NUCLEOTIDE SEQUENCE [LARGE SCALE GENOMIC DNA]</scope>
    <source>
        <strain evidence="1 2">IP275</strain>
    </source>
</reference>
<comment type="caution">
    <text evidence="1">The sequence shown here is derived from an EMBL/GenBank/DDBJ whole genome shotgun (WGS) entry which is preliminary data.</text>
</comment>